<dbReference type="InterPro" id="IPR016035">
    <property type="entry name" value="Acyl_Trfase/lysoPLipase"/>
</dbReference>
<organism evidence="7 8">
    <name type="scientific">Comamonas testosteroni</name>
    <name type="common">Pseudomonas testosteroni</name>
    <dbReference type="NCBI Taxonomy" id="285"/>
    <lineage>
        <taxon>Bacteria</taxon>
        <taxon>Pseudomonadati</taxon>
        <taxon>Pseudomonadota</taxon>
        <taxon>Betaproteobacteria</taxon>
        <taxon>Burkholderiales</taxon>
        <taxon>Comamonadaceae</taxon>
        <taxon>Comamonas</taxon>
    </lineage>
</organism>
<dbReference type="Pfam" id="PF01734">
    <property type="entry name" value="Patatin"/>
    <property type="match status" value="1"/>
</dbReference>
<evidence type="ECO:0000256" key="1">
    <source>
        <dbReference type="ARBA" id="ARBA00022801"/>
    </source>
</evidence>
<evidence type="ECO:0000256" key="5">
    <source>
        <dbReference type="SAM" id="MobiDB-lite"/>
    </source>
</evidence>
<evidence type="ECO:0000256" key="2">
    <source>
        <dbReference type="ARBA" id="ARBA00022963"/>
    </source>
</evidence>
<proteinExistence type="predicted"/>
<evidence type="ECO:0000256" key="4">
    <source>
        <dbReference type="PROSITE-ProRule" id="PRU01161"/>
    </source>
</evidence>
<feature type="short sequence motif" description="GXSXG" evidence="4">
    <location>
        <begin position="74"/>
        <end position="78"/>
    </location>
</feature>
<feature type="active site" description="Nucleophile" evidence="4">
    <location>
        <position position="76"/>
    </location>
</feature>
<evidence type="ECO:0000259" key="6">
    <source>
        <dbReference type="PROSITE" id="PS51635"/>
    </source>
</evidence>
<dbReference type="InterPro" id="IPR002641">
    <property type="entry name" value="PNPLA_dom"/>
</dbReference>
<dbReference type="GO" id="GO:0016042">
    <property type="term" value="P:lipid catabolic process"/>
    <property type="evidence" value="ECO:0007669"/>
    <property type="project" value="UniProtKB-UniRule"/>
</dbReference>
<dbReference type="Gene3D" id="3.40.1090.10">
    <property type="entry name" value="Cytosolic phospholipase A2 catalytic domain"/>
    <property type="match status" value="1"/>
</dbReference>
<evidence type="ECO:0000313" key="8">
    <source>
        <dbReference type="Proteomes" id="UP000029553"/>
    </source>
</evidence>
<dbReference type="SUPFAM" id="SSF52151">
    <property type="entry name" value="FabD/lysophospholipase-like"/>
    <property type="match status" value="1"/>
</dbReference>
<evidence type="ECO:0000313" key="7">
    <source>
        <dbReference type="EMBL" id="KGH30348.1"/>
    </source>
</evidence>
<feature type="region of interest" description="Disordered" evidence="5">
    <location>
        <begin position="1"/>
        <end position="28"/>
    </location>
</feature>
<gene>
    <name evidence="7" type="ORF">P353_10935</name>
</gene>
<keyword evidence="3 4" id="KW-0443">Lipid metabolism</keyword>
<protein>
    <submittedName>
        <fullName evidence="7">Patatin</fullName>
    </submittedName>
</protein>
<feature type="active site" description="Proton acceptor" evidence="4">
    <location>
        <position position="247"/>
    </location>
</feature>
<keyword evidence="2 4" id="KW-0442">Lipid degradation</keyword>
<evidence type="ECO:0000256" key="3">
    <source>
        <dbReference type="ARBA" id="ARBA00023098"/>
    </source>
</evidence>
<name>A0A096FKS5_COMTE</name>
<dbReference type="InterPro" id="IPR050301">
    <property type="entry name" value="NTE"/>
</dbReference>
<dbReference type="GO" id="GO:0016787">
    <property type="term" value="F:hydrolase activity"/>
    <property type="evidence" value="ECO:0007669"/>
    <property type="project" value="UniProtKB-UniRule"/>
</dbReference>
<comment type="caution">
    <text evidence="4">Lacks conserved residue(s) required for the propagation of feature annotation.</text>
</comment>
<dbReference type="Proteomes" id="UP000029553">
    <property type="component" value="Unassembled WGS sequence"/>
</dbReference>
<dbReference type="PANTHER" id="PTHR14226">
    <property type="entry name" value="NEUROPATHY TARGET ESTERASE/SWISS CHEESE D.MELANOGASTER"/>
    <property type="match status" value="1"/>
</dbReference>
<dbReference type="PROSITE" id="PS51635">
    <property type="entry name" value="PNPLA"/>
    <property type="match status" value="1"/>
</dbReference>
<sequence>MAAVKFSPPLPTSLAEAERQSSVGPSSSIGQTGLLLSGGGARAAYQVGVLAAIAELRRARGLQHGPNPFPVLAGTSAGAINVAALACHADAFDSAVRRMLHVWGHMHTEQIYKTDSLSVLRSGARWLTLLSLGWALARWSRMRPRSLLDNAPLKTLMNSGLMPFERIPQLIDSGHLHALAITASSYSSGQHITFFQTREALSPWVRDQRKAVQTLLSADHLLASSALPFIFPAMPLPMDGHLEHFGDGSMRQTAPLAPAIHLGASKLLVVGAGRRHEPVSSQPQADASYPTLAQVAGHALSSIFLDTLAVDIERAERINHTLSLISPAERIHSRLRPIEVLAITPSERIDDIATRHIDKLPLPVRTLLATLGVRAGTGNPMRDGALASYLLFEQGYTRELIALGRKDTLARSEELCAFLGWPQECNKC</sequence>
<dbReference type="RefSeq" id="WP_034368881.1">
    <property type="nucleotide sequence ID" value="NZ_AWOR01000044.1"/>
</dbReference>
<dbReference type="PANTHER" id="PTHR14226:SF57">
    <property type="entry name" value="BLR7027 PROTEIN"/>
    <property type="match status" value="1"/>
</dbReference>
<dbReference type="EMBL" id="AWOR01000044">
    <property type="protein sequence ID" value="KGH30348.1"/>
    <property type="molecule type" value="Genomic_DNA"/>
</dbReference>
<accession>A0A096FKS5</accession>
<dbReference type="AlphaFoldDB" id="A0A096FKS5"/>
<feature type="domain" description="PNPLA" evidence="6">
    <location>
        <begin position="34"/>
        <end position="260"/>
    </location>
</feature>
<comment type="caution">
    <text evidence="7">The sequence shown here is derived from an EMBL/GenBank/DDBJ whole genome shotgun (WGS) entry which is preliminary data.</text>
</comment>
<keyword evidence="1 4" id="KW-0378">Hydrolase</keyword>
<reference evidence="7 8" key="1">
    <citation type="submission" date="2013-09" db="EMBL/GenBank/DDBJ databases">
        <title>High correlation between genotypes and phenotypes of environmental bacteria Comamonas testosteroni strains.</title>
        <authorList>
            <person name="Liu L."/>
            <person name="Zhu W."/>
            <person name="Xia X."/>
            <person name="Xu B."/>
            <person name="Luo M."/>
            <person name="Wang G."/>
        </authorList>
    </citation>
    <scope>NUCLEOTIDE SEQUENCE [LARGE SCALE GENOMIC DNA]</scope>
    <source>
        <strain evidence="7 8">JL40</strain>
    </source>
</reference>